<keyword evidence="4" id="KW-0862">Zinc</keyword>
<feature type="binding site" evidence="4">
    <location>
        <position position="324"/>
    </location>
    <ligand>
        <name>Zn(2+)</name>
        <dbReference type="ChEBI" id="CHEBI:29105"/>
    </ligand>
</feature>
<dbReference type="PANTHER" id="PTHR47651">
    <property type="entry name" value="NAD-DEPENDENT HISTONE DEACETYLASE HST4"/>
    <property type="match status" value="1"/>
</dbReference>
<feature type="compositionally biased region" description="Basic and acidic residues" evidence="5">
    <location>
        <begin position="548"/>
        <end position="562"/>
    </location>
</feature>
<keyword evidence="8" id="KW-1185">Reference proteome</keyword>
<accession>A0A9P4YYB6</accession>
<feature type="binding site" evidence="4">
    <location>
        <position position="302"/>
    </location>
    <ligand>
        <name>Zn(2+)</name>
        <dbReference type="ChEBI" id="CHEBI:29105"/>
    </ligand>
</feature>
<dbReference type="InterPro" id="IPR026590">
    <property type="entry name" value="Ssirtuin_cat_dom"/>
</dbReference>
<evidence type="ECO:0000313" key="8">
    <source>
        <dbReference type="Proteomes" id="UP000749293"/>
    </source>
</evidence>
<sequence length="676" mass="72029">MESPTREADTSSLLSSPPSSPMSALSDMSGTPSLPGLPIASSSLADLSHRYPSPTCSASTSGTQTPSKKTARPTKPTTTAAAATAAAAAKPGSSKEPKPSRPRAPPDPTEKPARPAKRPKLTAATLWPKERTTEHLDLTKPEAEWTEHDALQLERLSQSLRRKKKIVVVAGAGISVSAGIPDFRSATGLFAPAGSQQTKLKASGRHLFDASVYKHDESTHSFHTMVREMADMASRAKPTPFHHLLASLAREGRLMRLYSQNIDCIDTSMEPLATRVPLNAKGPWPTTIQLHGGLDKMVCTKCAQLQPLDGALFDGPEPPLCGACKDQDEVRTAFAGKRSHGIGRLRPRFVLYNEFNPDGEAIGNVSSADLKARPDAVIVVGTSLKVPGTRRLVKELCQVTRHRRGGFTAFINTDSEPKGAEFKDCWDMVVRAPCDMVAREVGCASWSCNIGTDYLLSAEDSLQSQIRCRATKIEVEIPCKSPSPTPAPATAAATVTTPTTNRVRRVDGMPTPRPSPKPGASKDPAAAAAAAAAAAGRPKQTRLSFAVGKEDTATKTDADRKQQQKHQQKHQQPGKKTAAVRAKGRKPLRTSQPKNTVAQAFRAVKGGAEPGSVKVAGKLAAKPEHDSADDSAVTVKSEERPSTPTTTSAYHPASQDTISPKSIPKSMADLIDVDVQ</sequence>
<dbReference type="GeneID" id="55971970"/>
<keyword evidence="4" id="KW-0479">Metal-binding</keyword>
<feature type="compositionally biased region" description="Basic residues" evidence="5">
    <location>
        <begin position="563"/>
        <end position="573"/>
    </location>
</feature>
<feature type="active site" description="Proton acceptor" evidence="4">
    <location>
        <position position="291"/>
    </location>
</feature>
<dbReference type="InterPro" id="IPR029035">
    <property type="entry name" value="DHS-like_NAD/FAD-binding_dom"/>
</dbReference>
<feature type="compositionally biased region" description="Polar residues" evidence="5">
    <location>
        <begin position="54"/>
        <end position="64"/>
    </location>
</feature>
<dbReference type="PANTHER" id="PTHR47651:SF17">
    <property type="entry name" value="DEACETYLASE SIRTUIN-TYPE DOMAIN-CONTAINING PROTEIN"/>
    <property type="match status" value="1"/>
</dbReference>
<feature type="domain" description="Deacetylase sirtuin-type" evidence="6">
    <location>
        <begin position="146"/>
        <end position="458"/>
    </location>
</feature>
<dbReference type="OrthoDB" id="2919105at2759"/>
<dbReference type="Gene3D" id="3.30.1600.10">
    <property type="entry name" value="SIR2/SIRT2 'Small Domain"/>
    <property type="match status" value="1"/>
</dbReference>
<name>A0A9P4YYB6_9HYPO</name>
<feature type="region of interest" description="Disordered" evidence="5">
    <location>
        <begin position="479"/>
        <end position="676"/>
    </location>
</feature>
<evidence type="ECO:0000256" key="3">
    <source>
        <dbReference type="ARBA" id="ARBA00023027"/>
    </source>
</evidence>
<gene>
    <name evidence="7" type="ORF">GMORB2_5745</name>
</gene>
<feature type="binding site" evidence="4">
    <location>
        <position position="299"/>
    </location>
    <ligand>
        <name>Zn(2+)</name>
        <dbReference type="ChEBI" id="CHEBI:29105"/>
    </ligand>
</feature>
<dbReference type="Pfam" id="PF02146">
    <property type="entry name" value="SIR2"/>
    <property type="match status" value="1"/>
</dbReference>
<dbReference type="Proteomes" id="UP000749293">
    <property type="component" value="Unassembled WGS sequence"/>
</dbReference>
<dbReference type="Gene3D" id="3.40.50.1220">
    <property type="entry name" value="TPP-binding domain"/>
    <property type="match status" value="1"/>
</dbReference>
<dbReference type="InterPro" id="IPR003000">
    <property type="entry name" value="Sirtuin"/>
</dbReference>
<keyword evidence="3" id="KW-0520">NAD</keyword>
<feature type="region of interest" description="Disordered" evidence="5">
    <location>
        <begin position="1"/>
        <end position="124"/>
    </location>
</feature>
<comment type="caution">
    <text evidence="7">The sequence shown here is derived from an EMBL/GenBank/DDBJ whole genome shotgun (WGS) entry which is preliminary data.</text>
</comment>
<feature type="compositionally biased region" description="Low complexity" evidence="5">
    <location>
        <begin position="488"/>
        <end position="500"/>
    </location>
</feature>
<evidence type="ECO:0000256" key="4">
    <source>
        <dbReference type="PROSITE-ProRule" id="PRU00236"/>
    </source>
</evidence>
<dbReference type="SUPFAM" id="SSF52467">
    <property type="entry name" value="DHS-like NAD/FAD-binding domain"/>
    <property type="match status" value="1"/>
</dbReference>
<evidence type="ECO:0000256" key="5">
    <source>
        <dbReference type="SAM" id="MobiDB-lite"/>
    </source>
</evidence>
<dbReference type="GO" id="GO:0016740">
    <property type="term" value="F:transferase activity"/>
    <property type="evidence" value="ECO:0007669"/>
    <property type="project" value="UniProtKB-KW"/>
</dbReference>
<evidence type="ECO:0000256" key="1">
    <source>
        <dbReference type="ARBA" id="ARBA00006924"/>
    </source>
</evidence>
<reference evidence="7" key="1">
    <citation type="submission" date="2020-03" db="EMBL/GenBank/DDBJ databases">
        <title>Site-based positive gene gene selection in Geosmithia morbida across the United States reveals a broad range of putative effectors and factors for local host and environmental adapation.</title>
        <authorList>
            <person name="Onufrak A."/>
            <person name="Murdoch R.W."/>
            <person name="Gazis R."/>
            <person name="Huff M."/>
            <person name="Staton M."/>
            <person name="Klingeman W."/>
            <person name="Hadziabdic D."/>
        </authorList>
    </citation>
    <scope>NUCLEOTIDE SEQUENCE</scope>
    <source>
        <strain evidence="7">1262</strain>
    </source>
</reference>
<dbReference type="PROSITE" id="PS50305">
    <property type="entry name" value="SIRTUIN"/>
    <property type="match status" value="1"/>
</dbReference>
<evidence type="ECO:0000259" key="6">
    <source>
        <dbReference type="PROSITE" id="PS50305"/>
    </source>
</evidence>
<feature type="compositionally biased region" description="Low complexity" evidence="5">
    <location>
        <begin position="11"/>
        <end position="29"/>
    </location>
</feature>
<protein>
    <submittedName>
        <fullName evidence="7">NAD+-dependent protein deacetylase SIR2</fullName>
    </submittedName>
</protein>
<dbReference type="GO" id="GO:0046872">
    <property type="term" value="F:metal ion binding"/>
    <property type="evidence" value="ECO:0007669"/>
    <property type="project" value="UniProtKB-KW"/>
</dbReference>
<keyword evidence="2" id="KW-0808">Transferase</keyword>
<dbReference type="AlphaFoldDB" id="A0A9P4YYB6"/>
<comment type="similarity">
    <text evidence="1">Belongs to the sirtuin family. Class I subfamily.</text>
</comment>
<feature type="compositionally biased region" description="Low complexity" evidence="5">
    <location>
        <begin position="525"/>
        <end position="535"/>
    </location>
</feature>
<dbReference type="EMBL" id="JAANYQ010000005">
    <property type="protein sequence ID" value="KAF4124029.1"/>
    <property type="molecule type" value="Genomic_DNA"/>
</dbReference>
<dbReference type="RefSeq" id="XP_035322681.1">
    <property type="nucleotide sequence ID" value="XM_035467715.1"/>
</dbReference>
<feature type="compositionally biased region" description="Polar residues" evidence="5">
    <location>
        <begin position="589"/>
        <end position="598"/>
    </location>
</feature>
<dbReference type="InterPro" id="IPR026591">
    <property type="entry name" value="Sirtuin_cat_small_dom_sf"/>
</dbReference>
<proteinExistence type="inferred from homology"/>
<organism evidence="7 8">
    <name type="scientific">Geosmithia morbida</name>
    <dbReference type="NCBI Taxonomy" id="1094350"/>
    <lineage>
        <taxon>Eukaryota</taxon>
        <taxon>Fungi</taxon>
        <taxon>Dikarya</taxon>
        <taxon>Ascomycota</taxon>
        <taxon>Pezizomycotina</taxon>
        <taxon>Sordariomycetes</taxon>
        <taxon>Hypocreomycetidae</taxon>
        <taxon>Hypocreales</taxon>
        <taxon>Bionectriaceae</taxon>
        <taxon>Geosmithia</taxon>
    </lineage>
</organism>
<evidence type="ECO:0000313" key="7">
    <source>
        <dbReference type="EMBL" id="KAF4124029.1"/>
    </source>
</evidence>
<dbReference type="GO" id="GO:0070403">
    <property type="term" value="F:NAD+ binding"/>
    <property type="evidence" value="ECO:0007669"/>
    <property type="project" value="InterPro"/>
</dbReference>
<feature type="compositionally biased region" description="Low complexity" evidence="5">
    <location>
        <begin position="65"/>
        <end position="92"/>
    </location>
</feature>
<feature type="binding site" evidence="4">
    <location>
        <position position="321"/>
    </location>
    <ligand>
        <name>Zn(2+)</name>
        <dbReference type="ChEBI" id="CHEBI:29105"/>
    </ligand>
</feature>
<evidence type="ECO:0000256" key="2">
    <source>
        <dbReference type="ARBA" id="ARBA00022679"/>
    </source>
</evidence>